<evidence type="ECO:0000313" key="2">
    <source>
        <dbReference type="Proteomes" id="UP000664293"/>
    </source>
</evidence>
<dbReference type="PANTHER" id="PTHR48100:SF1">
    <property type="entry name" value="HISTIDINE PHOSPHATASE FAMILY PROTEIN-RELATED"/>
    <property type="match status" value="1"/>
</dbReference>
<sequence length="201" mass="22496">MRIDLLRHGACVGGHIFRGHVDVPLSDAGWEQMETGLLIFTAPWTRIISSPLQRCHKFAAQVGRDRGLPVHTEAGIREIGFGDWERQPVDRIWHEQRALCEAWSRDPERHSPPGGEPFASFRTRVLASIDGLAKRYGDEPLLLVTHGGVIKLLLTTAHQWQPARMIALTVGYGFGASLEYNPSTRKFSILHPPQSAYVYPA</sequence>
<dbReference type="InterPro" id="IPR029033">
    <property type="entry name" value="His_PPase_superfam"/>
</dbReference>
<dbReference type="Pfam" id="PF00300">
    <property type="entry name" value="His_Phos_1"/>
    <property type="match status" value="1"/>
</dbReference>
<dbReference type="Gene3D" id="3.40.50.1240">
    <property type="entry name" value="Phosphoglycerate mutase-like"/>
    <property type="match status" value="1"/>
</dbReference>
<name>A0ABS3E8B6_9GAMM</name>
<dbReference type="EMBL" id="JAEKJR010000002">
    <property type="protein sequence ID" value="MBN8431558.1"/>
    <property type="molecule type" value="Genomic_DNA"/>
</dbReference>
<reference evidence="1 2" key="1">
    <citation type="submission" date="2020-12" db="EMBL/GenBank/DDBJ databases">
        <title>Oil enriched cultivation method for isolating marine PHA-producing bacteria.</title>
        <authorList>
            <person name="Zheng W."/>
            <person name="Yu S."/>
            <person name="Huang Y."/>
        </authorList>
    </citation>
    <scope>NUCLEOTIDE SEQUENCE [LARGE SCALE GENOMIC DNA]</scope>
    <source>
        <strain evidence="1 2">SN0-2</strain>
    </source>
</reference>
<dbReference type="SMART" id="SM00855">
    <property type="entry name" value="PGAM"/>
    <property type="match status" value="1"/>
</dbReference>
<dbReference type="PANTHER" id="PTHR48100">
    <property type="entry name" value="BROAD-SPECIFICITY PHOSPHATASE YOR283W-RELATED"/>
    <property type="match status" value="1"/>
</dbReference>
<keyword evidence="2" id="KW-1185">Reference proteome</keyword>
<dbReference type="SUPFAM" id="SSF53254">
    <property type="entry name" value="Phosphoglycerate mutase-like"/>
    <property type="match status" value="1"/>
</dbReference>
<evidence type="ECO:0000313" key="1">
    <source>
        <dbReference type="EMBL" id="MBN8431558.1"/>
    </source>
</evidence>
<dbReference type="Proteomes" id="UP000664293">
    <property type="component" value="Unassembled WGS sequence"/>
</dbReference>
<dbReference type="InterPro" id="IPR013078">
    <property type="entry name" value="His_Pase_superF_clade-1"/>
</dbReference>
<accession>A0ABS3E8B6</accession>
<dbReference type="RefSeq" id="WP_207002357.1">
    <property type="nucleotide sequence ID" value="NZ_JAEKJR010000002.1"/>
</dbReference>
<organism evidence="1 2">
    <name type="scientific">Microbulbifer salipaludis</name>
    <dbReference type="NCBI Taxonomy" id="187980"/>
    <lineage>
        <taxon>Bacteria</taxon>
        <taxon>Pseudomonadati</taxon>
        <taxon>Pseudomonadota</taxon>
        <taxon>Gammaproteobacteria</taxon>
        <taxon>Cellvibrionales</taxon>
        <taxon>Microbulbiferaceae</taxon>
        <taxon>Microbulbifer</taxon>
    </lineage>
</organism>
<gene>
    <name evidence="1" type="ORF">JF535_11905</name>
</gene>
<dbReference type="CDD" id="cd07067">
    <property type="entry name" value="HP_PGM_like"/>
    <property type="match status" value="1"/>
</dbReference>
<protein>
    <submittedName>
        <fullName evidence="1">Histidine phosphatase family protein</fullName>
    </submittedName>
</protein>
<dbReference type="InterPro" id="IPR050275">
    <property type="entry name" value="PGM_Phosphatase"/>
</dbReference>
<comment type="caution">
    <text evidence="1">The sequence shown here is derived from an EMBL/GenBank/DDBJ whole genome shotgun (WGS) entry which is preliminary data.</text>
</comment>
<proteinExistence type="predicted"/>